<dbReference type="EMBL" id="AUZY01011270">
    <property type="protein sequence ID" value="EQD35530.1"/>
    <property type="molecule type" value="Genomic_DNA"/>
</dbReference>
<reference evidence="1" key="2">
    <citation type="journal article" date="2014" name="ISME J.">
        <title>Microbial stratification in low pH oxic and suboxic macroscopic growths along an acid mine drainage.</title>
        <authorList>
            <person name="Mendez-Garcia C."/>
            <person name="Mesa V."/>
            <person name="Sprenger R.R."/>
            <person name="Richter M."/>
            <person name="Diez M.S."/>
            <person name="Solano J."/>
            <person name="Bargiela R."/>
            <person name="Golyshina O.V."/>
            <person name="Manteca A."/>
            <person name="Ramos J.L."/>
            <person name="Gallego J.R."/>
            <person name="Llorente I."/>
            <person name="Martins Dos Santos V.A."/>
            <person name="Jensen O.N."/>
            <person name="Pelaez A.I."/>
            <person name="Sanchez J."/>
            <person name="Ferrer M."/>
        </authorList>
    </citation>
    <scope>NUCLEOTIDE SEQUENCE</scope>
</reference>
<reference evidence="1" key="1">
    <citation type="submission" date="2013-08" db="EMBL/GenBank/DDBJ databases">
        <authorList>
            <person name="Mendez C."/>
            <person name="Richter M."/>
            <person name="Ferrer M."/>
            <person name="Sanchez J."/>
        </authorList>
    </citation>
    <scope>NUCLEOTIDE SEQUENCE</scope>
</reference>
<accession>T1A134</accession>
<proteinExistence type="predicted"/>
<feature type="non-terminal residue" evidence="1">
    <location>
        <position position="109"/>
    </location>
</feature>
<name>T1A134_9ZZZZ</name>
<gene>
    <name evidence="1" type="ORF">B1B_16902</name>
</gene>
<sequence length="109" mass="12800">MLKMLPDPEQRNILMETMEVFNDACNDISITASEHDFPNKYELHKLVYYSIREKYKLPSQLVVRAISKVAESYKVDRTCVHEFDRHGSIIYDQRILSFKGLDIISMNTL</sequence>
<evidence type="ECO:0000313" key="1">
    <source>
        <dbReference type="EMBL" id="EQD35530.1"/>
    </source>
</evidence>
<comment type="caution">
    <text evidence="1">The sequence shown here is derived from an EMBL/GenBank/DDBJ whole genome shotgun (WGS) entry which is preliminary data.</text>
</comment>
<protein>
    <submittedName>
        <fullName evidence="1">IS605 OrfB family transposase</fullName>
    </submittedName>
</protein>
<dbReference type="AlphaFoldDB" id="T1A134"/>
<organism evidence="1">
    <name type="scientific">mine drainage metagenome</name>
    <dbReference type="NCBI Taxonomy" id="410659"/>
    <lineage>
        <taxon>unclassified sequences</taxon>
        <taxon>metagenomes</taxon>
        <taxon>ecological metagenomes</taxon>
    </lineage>
</organism>